<evidence type="ECO:0000313" key="4">
    <source>
        <dbReference type="Proteomes" id="UP000198861"/>
    </source>
</evidence>
<feature type="domain" description="HTH cro/C1-type" evidence="1">
    <location>
        <begin position="38"/>
        <end position="72"/>
    </location>
</feature>
<dbReference type="Gene3D" id="2.10.109.10">
    <property type="entry name" value="Umud Fragment, subunit A"/>
    <property type="match status" value="1"/>
</dbReference>
<name>A0A1I4GAU7_9GAMM</name>
<evidence type="ECO:0000313" key="3">
    <source>
        <dbReference type="EMBL" id="SFL26663.1"/>
    </source>
</evidence>
<accession>A0A1I4GAU7</accession>
<dbReference type="CDD" id="cd00093">
    <property type="entry name" value="HTH_XRE"/>
    <property type="match status" value="1"/>
</dbReference>
<dbReference type="InterPro" id="IPR010982">
    <property type="entry name" value="Lambda_DNA-bd_dom_sf"/>
</dbReference>
<evidence type="ECO:0000313" key="5">
    <source>
        <dbReference type="Proteomes" id="UP000199579"/>
    </source>
</evidence>
<keyword evidence="4" id="KW-1185">Reference proteome</keyword>
<dbReference type="AlphaFoldDB" id="A0A1I4GAU7"/>
<protein>
    <recommendedName>
        <fullName evidence="1">HTH cro/C1-type domain-containing protein</fullName>
    </recommendedName>
</protein>
<dbReference type="EMBL" id="FOKJ01000053">
    <property type="protein sequence ID" value="SFB46251.1"/>
    <property type="molecule type" value="Genomic_DNA"/>
</dbReference>
<dbReference type="PROSITE" id="PS50943">
    <property type="entry name" value="HTH_CROC1"/>
    <property type="match status" value="1"/>
</dbReference>
<sequence>MSDLRKIISTRLRQLRHAREWTVEETTRRLSALSSETINPSRYGNWEQGIRAPRLEQFVELGALFGVAPAYIAGISGDDGSSPEASRYTVPTPAAITTPAGPMALEQIDDSFAISLELIDSLGLNRNRLAMVRAEDDNMAGVIEKGDRVLIDMGSTSVTRDDIFALLINGRVRFRWIRHALTGGYTVQDENGKEKSDMTAEGLSKLTIIGRAAAIIHTR</sequence>
<dbReference type="Proteomes" id="UP000199579">
    <property type="component" value="Unassembled WGS sequence"/>
</dbReference>
<dbReference type="GO" id="GO:0003677">
    <property type="term" value="F:DNA binding"/>
    <property type="evidence" value="ECO:0007669"/>
    <property type="project" value="InterPro"/>
</dbReference>
<reference evidence="3 5" key="2">
    <citation type="submission" date="2016-10" db="EMBL/GenBank/DDBJ databases">
        <authorList>
            <person name="de Groot N.N."/>
        </authorList>
    </citation>
    <scope>NUCLEOTIDE SEQUENCE [LARGE SCALE GENOMIC DNA]</scope>
    <source>
        <strain evidence="3 5">DSM 381</strain>
    </source>
</reference>
<organism evidence="3 5">
    <name type="scientific">Azotobacter beijerinckii</name>
    <dbReference type="NCBI Taxonomy" id="170623"/>
    <lineage>
        <taxon>Bacteria</taxon>
        <taxon>Pseudomonadati</taxon>
        <taxon>Pseudomonadota</taxon>
        <taxon>Gammaproteobacteria</taxon>
        <taxon>Pseudomonadales</taxon>
        <taxon>Pseudomonadaceae</taxon>
        <taxon>Azotobacter</taxon>
    </lineage>
</organism>
<dbReference type="InterPro" id="IPR001387">
    <property type="entry name" value="Cro/C1-type_HTH"/>
</dbReference>
<dbReference type="InterPro" id="IPR015927">
    <property type="entry name" value="Peptidase_S24_S26A/B/C"/>
</dbReference>
<dbReference type="Pfam" id="PF13560">
    <property type="entry name" value="HTH_31"/>
    <property type="match status" value="1"/>
</dbReference>
<dbReference type="Proteomes" id="UP000198861">
    <property type="component" value="Unassembled WGS sequence"/>
</dbReference>
<dbReference type="SMART" id="SM00530">
    <property type="entry name" value="HTH_XRE"/>
    <property type="match status" value="1"/>
</dbReference>
<dbReference type="SUPFAM" id="SSF51306">
    <property type="entry name" value="LexA/Signal peptidase"/>
    <property type="match status" value="1"/>
</dbReference>
<dbReference type="Pfam" id="PF00717">
    <property type="entry name" value="Peptidase_S24"/>
    <property type="match status" value="1"/>
</dbReference>
<dbReference type="RefSeq" id="WP_090942816.1">
    <property type="nucleotide sequence ID" value="NZ_FOKJ01000053.1"/>
</dbReference>
<dbReference type="CDD" id="cd06462">
    <property type="entry name" value="Peptidase_S24_S26"/>
    <property type="match status" value="1"/>
</dbReference>
<dbReference type="EMBL" id="FOSX01000084">
    <property type="protein sequence ID" value="SFL26663.1"/>
    <property type="molecule type" value="Genomic_DNA"/>
</dbReference>
<evidence type="ECO:0000259" key="1">
    <source>
        <dbReference type="PROSITE" id="PS50943"/>
    </source>
</evidence>
<evidence type="ECO:0000313" key="2">
    <source>
        <dbReference type="EMBL" id="SFB46251.1"/>
    </source>
</evidence>
<dbReference type="InterPro" id="IPR036286">
    <property type="entry name" value="LexA/Signal_pep-like_sf"/>
</dbReference>
<gene>
    <name evidence="2" type="ORF">SAMN04244571_02988</name>
    <name evidence="3" type="ORF">SAMN04244574_03734</name>
</gene>
<dbReference type="Gene3D" id="1.10.260.40">
    <property type="entry name" value="lambda repressor-like DNA-binding domains"/>
    <property type="match status" value="1"/>
</dbReference>
<reference evidence="2 4" key="1">
    <citation type="submission" date="2016-10" db="EMBL/GenBank/DDBJ databases">
        <authorList>
            <person name="Varghese N."/>
            <person name="Submissions S."/>
        </authorList>
    </citation>
    <scope>NUCLEOTIDE SEQUENCE [LARGE SCALE GENOMIC DNA]</scope>
    <source>
        <strain evidence="2 4">DSM 282</strain>
    </source>
</reference>
<dbReference type="SUPFAM" id="SSF47413">
    <property type="entry name" value="lambda repressor-like DNA-binding domains"/>
    <property type="match status" value="1"/>
</dbReference>
<proteinExistence type="predicted"/>